<organism evidence="1 2">
    <name type="scientific">Wuchereria bancrofti</name>
    <dbReference type="NCBI Taxonomy" id="6293"/>
    <lineage>
        <taxon>Eukaryota</taxon>
        <taxon>Metazoa</taxon>
        <taxon>Ecdysozoa</taxon>
        <taxon>Nematoda</taxon>
        <taxon>Chromadorea</taxon>
        <taxon>Rhabditida</taxon>
        <taxon>Spirurina</taxon>
        <taxon>Spiruromorpha</taxon>
        <taxon>Filarioidea</taxon>
        <taxon>Onchocercidae</taxon>
        <taxon>Wuchereria</taxon>
    </lineage>
</organism>
<reference evidence="1" key="2">
    <citation type="journal article" date="2016" name="Mol. Ecol.">
        <title>Population genomics of the filarial nematode parasite Wuchereria bancrofti from mosquitoes.</title>
        <authorList>
            <person name="Small S.T."/>
            <person name="Reimer L.J."/>
            <person name="Tisch D.J."/>
            <person name="King C.L."/>
            <person name="Christensen B.M."/>
            <person name="Siba P.M."/>
            <person name="Kazura J.W."/>
            <person name="Serre D."/>
            <person name="Zimmerman P.A."/>
        </authorList>
    </citation>
    <scope>NUCLEOTIDE SEQUENCE</scope>
    <source>
        <strain evidence="1">pt0022</strain>
    </source>
</reference>
<sequence length="81" mass="9330">MKYYILPSSSLHFTDHNCTYHVMIRLSAIKQFSSGRSPEVGVRRHEQTKLRKDKYIILVDKSGGKFDVSVDSDSFADDFTK</sequence>
<dbReference type="AlphaFoldDB" id="A0AAF5PHT2"/>
<proteinExistence type="predicted"/>
<evidence type="ECO:0000313" key="1">
    <source>
        <dbReference type="Proteomes" id="UP000093561"/>
    </source>
</evidence>
<dbReference type="Proteomes" id="UP000093561">
    <property type="component" value="Unassembled WGS sequence"/>
</dbReference>
<accession>A0AAF5PHT2</accession>
<reference evidence="2" key="3">
    <citation type="submission" date="2024-02" db="UniProtKB">
        <authorList>
            <consortium name="WormBaseParasite"/>
        </authorList>
    </citation>
    <scope>IDENTIFICATION</scope>
    <source>
        <strain evidence="2">pt0022</strain>
    </source>
</reference>
<name>A0AAF5PHT2_WUCBA</name>
<reference evidence="1" key="1">
    <citation type="submission" date="2015-03" db="EMBL/GenBank/DDBJ databases">
        <title>Wuchereria bancrofti Genome Sequencing Papua New Guinea Strain.</title>
        <authorList>
            <person name="Small S.T."/>
            <person name="Serre D."/>
            <person name="Zimmerman P.A."/>
        </authorList>
    </citation>
    <scope>NUCLEOTIDE SEQUENCE [LARGE SCALE GENOMIC DNA]</scope>
    <source>
        <strain evidence="1">pt0022</strain>
    </source>
</reference>
<dbReference type="WBParaSite" id="mrna-Wban_00854">
    <property type="protein sequence ID" value="mrna-Wban_00854"/>
    <property type="gene ID" value="Wban_00854"/>
</dbReference>
<evidence type="ECO:0000313" key="2">
    <source>
        <dbReference type="WBParaSite" id="mrna-Wban_00854"/>
    </source>
</evidence>
<protein>
    <submittedName>
        <fullName evidence="2">Uncharacterized protein</fullName>
    </submittedName>
</protein>